<organism evidence="1 2">
    <name type="scientific">Salix purpurea</name>
    <name type="common">Purple osier willow</name>
    <dbReference type="NCBI Taxonomy" id="77065"/>
    <lineage>
        <taxon>Eukaryota</taxon>
        <taxon>Viridiplantae</taxon>
        <taxon>Streptophyta</taxon>
        <taxon>Embryophyta</taxon>
        <taxon>Tracheophyta</taxon>
        <taxon>Spermatophyta</taxon>
        <taxon>Magnoliopsida</taxon>
        <taxon>eudicotyledons</taxon>
        <taxon>Gunneridae</taxon>
        <taxon>Pentapetalae</taxon>
        <taxon>rosids</taxon>
        <taxon>fabids</taxon>
        <taxon>Malpighiales</taxon>
        <taxon>Salicaceae</taxon>
        <taxon>Saliceae</taxon>
        <taxon>Salix</taxon>
    </lineage>
</organism>
<dbReference type="Proteomes" id="UP001151532">
    <property type="component" value="Chromosome 14"/>
</dbReference>
<evidence type="ECO:0000313" key="2">
    <source>
        <dbReference type="Proteomes" id="UP001151532"/>
    </source>
</evidence>
<evidence type="ECO:0000313" key="1">
    <source>
        <dbReference type="EMBL" id="KAJ6679325.1"/>
    </source>
</evidence>
<dbReference type="EMBL" id="JAPFFK010000020">
    <property type="protein sequence ID" value="KAJ6679325.1"/>
    <property type="molecule type" value="Genomic_DNA"/>
</dbReference>
<name>A0A9Q0SJN4_SALPP</name>
<reference evidence="1" key="1">
    <citation type="submission" date="2022-11" db="EMBL/GenBank/DDBJ databases">
        <authorList>
            <person name="Hyden B.L."/>
            <person name="Feng K."/>
            <person name="Yates T."/>
            <person name="Jawdy S."/>
            <person name="Smart L.B."/>
            <person name="Muchero W."/>
        </authorList>
    </citation>
    <scope>NUCLEOTIDE SEQUENCE</scope>
    <source>
        <tissue evidence="1">Shoot tip</tissue>
    </source>
</reference>
<gene>
    <name evidence="1" type="ORF">OIU79_019142</name>
</gene>
<sequence length="31" mass="3732">MSCQGNHTRSKDNEIMIRYIQVAHWSRSRLN</sequence>
<dbReference type="AlphaFoldDB" id="A0A9Q0SJN4"/>
<protein>
    <submittedName>
        <fullName evidence="1">Uncharacterized protein</fullName>
    </submittedName>
</protein>
<reference evidence="1" key="2">
    <citation type="journal article" date="2023" name="Int. J. Mol. Sci.">
        <title>De Novo Assembly and Annotation of 11 Diverse Shrub Willow (Salix) Genomes Reveals Novel Gene Organization in Sex-Linked Regions.</title>
        <authorList>
            <person name="Hyden B."/>
            <person name="Feng K."/>
            <person name="Yates T.B."/>
            <person name="Jawdy S."/>
            <person name="Cereghino C."/>
            <person name="Smart L.B."/>
            <person name="Muchero W."/>
        </authorList>
    </citation>
    <scope>NUCLEOTIDE SEQUENCE</scope>
    <source>
        <tissue evidence="1">Shoot tip</tissue>
    </source>
</reference>
<comment type="caution">
    <text evidence="1">The sequence shown here is derived from an EMBL/GenBank/DDBJ whole genome shotgun (WGS) entry which is preliminary data.</text>
</comment>
<keyword evidence="2" id="KW-1185">Reference proteome</keyword>
<accession>A0A9Q0SJN4</accession>
<proteinExistence type="predicted"/>